<dbReference type="Pfam" id="PF02661">
    <property type="entry name" value="Fic"/>
    <property type="match status" value="1"/>
</dbReference>
<dbReference type="EMBL" id="VXPY01000078">
    <property type="protein sequence ID" value="MYD90845.1"/>
    <property type="molecule type" value="Genomic_DNA"/>
</dbReference>
<dbReference type="PROSITE" id="PS51459">
    <property type="entry name" value="FIDO"/>
    <property type="match status" value="1"/>
</dbReference>
<dbReference type="InterPro" id="IPR003812">
    <property type="entry name" value="Fido"/>
</dbReference>
<dbReference type="PANTHER" id="PTHR13504">
    <property type="entry name" value="FIDO DOMAIN-CONTAINING PROTEIN DDB_G0283145"/>
    <property type="match status" value="1"/>
</dbReference>
<feature type="domain" description="Fido" evidence="1">
    <location>
        <begin position="107"/>
        <end position="280"/>
    </location>
</feature>
<protein>
    <recommendedName>
        <fullName evidence="1">Fido domain-containing protein</fullName>
    </recommendedName>
</protein>
<reference evidence="2" key="1">
    <citation type="submission" date="2019-09" db="EMBL/GenBank/DDBJ databases">
        <title>Characterisation of the sponge microbiome using genome-centric metagenomics.</title>
        <authorList>
            <person name="Engelberts J.P."/>
            <person name="Robbins S.J."/>
            <person name="De Goeij J.M."/>
            <person name="Aranda M."/>
            <person name="Bell S.C."/>
            <person name="Webster N.S."/>
        </authorList>
    </citation>
    <scope>NUCLEOTIDE SEQUENCE</scope>
    <source>
        <strain evidence="2">SB0662_bin_9</strain>
    </source>
</reference>
<dbReference type="SUPFAM" id="SSF140931">
    <property type="entry name" value="Fic-like"/>
    <property type="match status" value="1"/>
</dbReference>
<gene>
    <name evidence="2" type="ORF">F4Y08_10995</name>
</gene>
<dbReference type="AlphaFoldDB" id="A0A6B1DVP8"/>
<dbReference type="InterPro" id="IPR040198">
    <property type="entry name" value="Fido_containing"/>
</dbReference>
<accession>A0A6B1DVP8</accession>
<dbReference type="InterPro" id="IPR036597">
    <property type="entry name" value="Fido-like_dom_sf"/>
</dbReference>
<sequence length="317" mass="35257">MRIEFEQGVPSKADLADLLAQWRAVTIPAKMKYAWMLAVRVRWSTYAAATRDLEQPFQDLNHDEVADLLDKGHAPARQCEAAQLDDVRAYDQAMVQMLQLWDDEEPLTIDHLHAAHRTMMDLRFDNGIENDDWPLGAFKTKPTAAGAAYTMAECAHPAVVPALMDEIVRRANVRVAAMLRSPGQFDPSWAIAALHYELIAIQPYADGNHRIAIWLDNWMCMAAGYPPLVIHENRYDEYLRALSAMKSFALPDDSQVDLPTVRQMAISAIDIQPLRDFYALRLAESLAFSTAIAGGNAVALIDGGHAAELEHDLGGPP</sequence>
<evidence type="ECO:0000313" key="2">
    <source>
        <dbReference type="EMBL" id="MYD90845.1"/>
    </source>
</evidence>
<dbReference type="Gene3D" id="1.10.3290.10">
    <property type="entry name" value="Fido-like domain"/>
    <property type="match status" value="1"/>
</dbReference>
<dbReference type="PANTHER" id="PTHR13504:SF38">
    <property type="entry name" value="FIDO DOMAIN-CONTAINING PROTEIN"/>
    <property type="match status" value="1"/>
</dbReference>
<organism evidence="2">
    <name type="scientific">Caldilineaceae bacterium SB0662_bin_9</name>
    <dbReference type="NCBI Taxonomy" id="2605258"/>
    <lineage>
        <taxon>Bacteria</taxon>
        <taxon>Bacillati</taxon>
        <taxon>Chloroflexota</taxon>
        <taxon>Caldilineae</taxon>
        <taxon>Caldilineales</taxon>
        <taxon>Caldilineaceae</taxon>
    </lineage>
</organism>
<proteinExistence type="predicted"/>
<comment type="caution">
    <text evidence="2">The sequence shown here is derived from an EMBL/GenBank/DDBJ whole genome shotgun (WGS) entry which is preliminary data.</text>
</comment>
<evidence type="ECO:0000259" key="1">
    <source>
        <dbReference type="PROSITE" id="PS51459"/>
    </source>
</evidence>
<name>A0A6B1DVP8_9CHLR</name>